<comment type="similarity">
    <text evidence="2">Belongs to the EMC6 family.</text>
</comment>
<comment type="caution">
    <text evidence="9">The sequence shown here is derived from an EMBL/GenBank/DDBJ whole genome shotgun (WGS) entry which is preliminary data.</text>
</comment>
<dbReference type="InterPro" id="IPR008504">
    <property type="entry name" value="Emc6"/>
</dbReference>
<organism evidence="9 10">
    <name type="scientific">Smittium simulii</name>
    <dbReference type="NCBI Taxonomy" id="133385"/>
    <lineage>
        <taxon>Eukaryota</taxon>
        <taxon>Fungi</taxon>
        <taxon>Fungi incertae sedis</taxon>
        <taxon>Zoopagomycota</taxon>
        <taxon>Kickxellomycotina</taxon>
        <taxon>Harpellomycetes</taxon>
        <taxon>Harpellales</taxon>
        <taxon>Legeriomycetaceae</taxon>
        <taxon>Smittium</taxon>
    </lineage>
</organism>
<dbReference type="GO" id="GO:0072546">
    <property type="term" value="C:EMC complex"/>
    <property type="evidence" value="ECO:0007669"/>
    <property type="project" value="InterPro"/>
</dbReference>
<proteinExistence type="inferred from homology"/>
<name>A0A2T9YAR2_9FUNG</name>
<keyword evidence="5" id="KW-0256">Endoplasmic reticulum</keyword>
<feature type="transmembrane region" description="Helical" evidence="8">
    <location>
        <begin position="45"/>
        <end position="65"/>
    </location>
</feature>
<keyword evidence="10" id="KW-1185">Reference proteome</keyword>
<dbReference type="AlphaFoldDB" id="A0A2T9YAR2"/>
<keyword evidence="4 8" id="KW-0812">Transmembrane</keyword>
<dbReference type="PANTHER" id="PTHR20994:SF0">
    <property type="entry name" value="ER MEMBRANE PROTEIN COMPLEX SUBUNIT 6"/>
    <property type="match status" value="1"/>
</dbReference>
<dbReference type="Proteomes" id="UP000245383">
    <property type="component" value="Unassembled WGS sequence"/>
</dbReference>
<comment type="subcellular location">
    <subcellularLocation>
        <location evidence="1">Endoplasmic reticulum membrane</location>
        <topology evidence="1">Multi-pass membrane protein</topology>
    </subcellularLocation>
</comment>
<keyword evidence="7 8" id="KW-0472">Membrane</keyword>
<evidence type="ECO:0000256" key="8">
    <source>
        <dbReference type="SAM" id="Phobius"/>
    </source>
</evidence>
<reference evidence="9 10" key="1">
    <citation type="journal article" date="2018" name="MBio">
        <title>Comparative Genomics Reveals the Core Gene Toolbox for the Fungus-Insect Symbiosis.</title>
        <authorList>
            <person name="Wang Y."/>
            <person name="Stata M."/>
            <person name="Wang W."/>
            <person name="Stajich J.E."/>
            <person name="White M.M."/>
            <person name="Moncalvo J.M."/>
        </authorList>
    </citation>
    <scope>NUCLEOTIDE SEQUENCE [LARGE SCALE GENOMIC DNA]</scope>
    <source>
        <strain evidence="9 10">SWE-8-4</strain>
    </source>
</reference>
<evidence type="ECO:0000313" key="9">
    <source>
        <dbReference type="EMBL" id="PVU89405.1"/>
    </source>
</evidence>
<evidence type="ECO:0000256" key="7">
    <source>
        <dbReference type="ARBA" id="ARBA00023136"/>
    </source>
</evidence>
<evidence type="ECO:0000256" key="1">
    <source>
        <dbReference type="ARBA" id="ARBA00004477"/>
    </source>
</evidence>
<evidence type="ECO:0000256" key="5">
    <source>
        <dbReference type="ARBA" id="ARBA00022824"/>
    </source>
</evidence>
<dbReference type="GO" id="GO:0000045">
    <property type="term" value="P:autophagosome assembly"/>
    <property type="evidence" value="ECO:0007669"/>
    <property type="project" value="TreeGrafter"/>
</dbReference>
<dbReference type="PANTHER" id="PTHR20994">
    <property type="entry name" value="ER MEMBRANE PROTEIN COMPLEX SUBUNIT 6"/>
    <property type="match status" value="1"/>
</dbReference>
<dbReference type="GO" id="GO:0034975">
    <property type="term" value="P:protein folding in endoplasmic reticulum"/>
    <property type="evidence" value="ECO:0007669"/>
    <property type="project" value="TreeGrafter"/>
</dbReference>
<feature type="transmembrane region" description="Helical" evidence="8">
    <location>
        <begin position="86"/>
        <end position="108"/>
    </location>
</feature>
<sequence>MADSDSQYLYFEPLVQKNRLTLSNIQTLAIWATGATSGILGIDGWMGFAFFALSWILISSLICYVKARGSSHLFFKDGIREIFVSSLFGSLLTYILVWTLFYGLVNIYE</sequence>
<gene>
    <name evidence="9" type="ORF">BB561_005376</name>
</gene>
<dbReference type="InterPro" id="IPR029008">
    <property type="entry name" value="EMC6-like"/>
</dbReference>
<keyword evidence="6 8" id="KW-1133">Transmembrane helix</keyword>
<dbReference type="Pfam" id="PF07019">
    <property type="entry name" value="EMC6"/>
    <property type="match status" value="1"/>
</dbReference>
<accession>A0A2T9YAR2</accession>
<dbReference type="OrthoDB" id="16510at2759"/>
<dbReference type="EMBL" id="MBFR01000316">
    <property type="protein sequence ID" value="PVU89405.1"/>
    <property type="molecule type" value="Genomic_DNA"/>
</dbReference>
<evidence type="ECO:0000256" key="3">
    <source>
        <dbReference type="ARBA" id="ARBA00020827"/>
    </source>
</evidence>
<evidence type="ECO:0000256" key="4">
    <source>
        <dbReference type="ARBA" id="ARBA00022692"/>
    </source>
</evidence>
<evidence type="ECO:0000256" key="6">
    <source>
        <dbReference type="ARBA" id="ARBA00022989"/>
    </source>
</evidence>
<protein>
    <recommendedName>
        <fullName evidence="3">ER membrane protein complex subunit 6</fullName>
    </recommendedName>
</protein>
<evidence type="ECO:0000256" key="2">
    <source>
        <dbReference type="ARBA" id="ARBA00009436"/>
    </source>
</evidence>
<dbReference type="STRING" id="133385.A0A2T9YAR2"/>
<evidence type="ECO:0000313" key="10">
    <source>
        <dbReference type="Proteomes" id="UP000245383"/>
    </source>
</evidence>